<organism evidence="3 4">
    <name type="scientific">Viridothelium virens</name>
    <name type="common">Speckled blister lichen</name>
    <name type="synonym">Trypethelium virens</name>
    <dbReference type="NCBI Taxonomy" id="1048519"/>
    <lineage>
        <taxon>Eukaryota</taxon>
        <taxon>Fungi</taxon>
        <taxon>Dikarya</taxon>
        <taxon>Ascomycota</taxon>
        <taxon>Pezizomycotina</taxon>
        <taxon>Dothideomycetes</taxon>
        <taxon>Dothideomycetes incertae sedis</taxon>
        <taxon>Trypetheliales</taxon>
        <taxon>Trypetheliaceae</taxon>
        <taxon>Viridothelium</taxon>
    </lineage>
</organism>
<sequence length="763" mass="83127">MSFRSSDHSAGSRPKSKIQNVRHSRSRVTLDGSPEERRDPALGNTSSDSLVFSRCVSDTSERSLRSTENAIHWEISGSSGKPSALKGSPGARKGNRRSNNVRISSLAPTVLGQENEVRMSSQISRSSEKPSKTTSFFQDDLLPGLGLPTMDKSIDVPVVSSSIASQKIQPKPLRTFLTSTSPTLLWTNHHHAESCIEKGDQELDCKPGEPSFSLNIPNFPIPTKDKKWATTMRLESPTRTPYCQTLSAKSIASSSPSARKSGKTLPESPLVPSYQFATADPDAPYDPAWPHLHISPNQLTGNSLDDLRSPSFSCPLPDISPSPQETIPTPRSSPTPNHQMSSHDNSSMLTHAPASSPSPPISPKSRPVSSNISFGNPFNSAPLHFQAPLDDAEPQRRQSESLALFPLGPSQEHHLQSPTTQLPILGALRAIPLGPRAQPPVPIRKSVEALRRMNSEAAGVDEDGEKRWRRLGREASPVLPGLGFLDGSADISCPSPAISEGGTWAGDLTMEDIPGPTPSRKMGKGVDHDDYDDYDEIDMAALEEEIVSGLEEAEALEREEAEARERLGLRLELDAYGTPSAQRGLSRSSTRQPLGGIPQGRSPAMSCVPEESPSTFLSAQHTKLPNNPTALTPAPKPKLTKGEQDRARDEDLDPDPEQEQQDNGRASANVWEDGERFWEETVNQARRSLALEMERRAQERESRLESERWEERARKGLGIAMINGQEGSAVGEKIWGRWGAGNGNGESSIQGTPRSLYDRDGFL</sequence>
<feature type="compositionally biased region" description="Polar residues" evidence="2">
    <location>
        <begin position="612"/>
        <end position="630"/>
    </location>
</feature>
<reference evidence="3" key="1">
    <citation type="journal article" date="2020" name="Stud. Mycol.">
        <title>101 Dothideomycetes genomes: a test case for predicting lifestyles and emergence of pathogens.</title>
        <authorList>
            <person name="Haridas S."/>
            <person name="Albert R."/>
            <person name="Binder M."/>
            <person name="Bloem J."/>
            <person name="Labutti K."/>
            <person name="Salamov A."/>
            <person name="Andreopoulos B."/>
            <person name="Baker S."/>
            <person name="Barry K."/>
            <person name="Bills G."/>
            <person name="Bluhm B."/>
            <person name="Cannon C."/>
            <person name="Castanera R."/>
            <person name="Culley D."/>
            <person name="Daum C."/>
            <person name="Ezra D."/>
            <person name="Gonzalez J."/>
            <person name="Henrissat B."/>
            <person name="Kuo A."/>
            <person name="Liang C."/>
            <person name="Lipzen A."/>
            <person name="Lutzoni F."/>
            <person name="Magnuson J."/>
            <person name="Mondo S."/>
            <person name="Nolan M."/>
            <person name="Ohm R."/>
            <person name="Pangilinan J."/>
            <person name="Park H.-J."/>
            <person name="Ramirez L."/>
            <person name="Alfaro M."/>
            <person name="Sun H."/>
            <person name="Tritt A."/>
            <person name="Yoshinaga Y."/>
            <person name="Zwiers L.-H."/>
            <person name="Turgeon B."/>
            <person name="Goodwin S."/>
            <person name="Spatafora J."/>
            <person name="Crous P."/>
            <person name="Grigoriev I."/>
        </authorList>
    </citation>
    <scope>NUCLEOTIDE SEQUENCE</scope>
    <source>
        <strain evidence="3">Tuck. ex Michener</strain>
    </source>
</reference>
<feature type="coiled-coil region" evidence="1">
    <location>
        <begin position="539"/>
        <end position="566"/>
    </location>
</feature>
<accession>A0A6A6H5P8</accession>
<feature type="compositionally biased region" description="Polar residues" evidence="2">
    <location>
        <begin position="579"/>
        <end position="592"/>
    </location>
</feature>
<dbReference type="EMBL" id="ML991812">
    <property type="protein sequence ID" value="KAF2232853.1"/>
    <property type="molecule type" value="Genomic_DNA"/>
</dbReference>
<feature type="region of interest" description="Disordered" evidence="2">
    <location>
        <begin position="300"/>
        <end position="375"/>
    </location>
</feature>
<feature type="compositionally biased region" description="Basic and acidic residues" evidence="2">
    <location>
        <begin position="640"/>
        <end position="649"/>
    </location>
</feature>
<dbReference type="OrthoDB" id="3546893at2759"/>
<feature type="compositionally biased region" description="Polar residues" evidence="2">
    <location>
        <begin position="321"/>
        <end position="349"/>
    </location>
</feature>
<protein>
    <submittedName>
        <fullName evidence="3">Uncharacterized protein</fullName>
    </submittedName>
</protein>
<dbReference type="AlphaFoldDB" id="A0A6A6H5P8"/>
<evidence type="ECO:0000313" key="4">
    <source>
        <dbReference type="Proteomes" id="UP000800092"/>
    </source>
</evidence>
<feature type="compositionally biased region" description="Acidic residues" evidence="2">
    <location>
        <begin position="650"/>
        <end position="660"/>
    </location>
</feature>
<feature type="region of interest" description="Disordered" evidence="2">
    <location>
        <begin position="739"/>
        <end position="763"/>
    </location>
</feature>
<dbReference type="Proteomes" id="UP000800092">
    <property type="component" value="Unassembled WGS sequence"/>
</dbReference>
<keyword evidence="4" id="KW-1185">Reference proteome</keyword>
<name>A0A6A6H5P8_VIRVR</name>
<gene>
    <name evidence="3" type="ORF">EV356DRAFT_504864</name>
</gene>
<feature type="compositionally biased region" description="Low complexity" evidence="2">
    <location>
        <begin position="247"/>
        <end position="259"/>
    </location>
</feature>
<proteinExistence type="predicted"/>
<feature type="region of interest" description="Disordered" evidence="2">
    <location>
        <begin position="1"/>
        <end position="100"/>
    </location>
</feature>
<evidence type="ECO:0000256" key="1">
    <source>
        <dbReference type="SAM" id="Coils"/>
    </source>
</evidence>
<evidence type="ECO:0000256" key="2">
    <source>
        <dbReference type="SAM" id="MobiDB-lite"/>
    </source>
</evidence>
<feature type="non-terminal residue" evidence="3">
    <location>
        <position position="763"/>
    </location>
</feature>
<feature type="region of interest" description="Disordered" evidence="2">
    <location>
        <begin position="578"/>
        <end position="672"/>
    </location>
</feature>
<feature type="region of interest" description="Disordered" evidence="2">
    <location>
        <begin position="247"/>
        <end position="279"/>
    </location>
</feature>
<keyword evidence="1" id="KW-0175">Coiled coil</keyword>
<evidence type="ECO:0000313" key="3">
    <source>
        <dbReference type="EMBL" id="KAF2232853.1"/>
    </source>
</evidence>
<feature type="compositionally biased region" description="Basic residues" evidence="2">
    <location>
        <begin position="14"/>
        <end position="26"/>
    </location>
</feature>